<reference evidence="2" key="2">
    <citation type="journal article" date="2021" name="Microbiome">
        <title>Successional dynamics and alternative stable states in a saline activated sludge microbial community over 9 years.</title>
        <authorList>
            <person name="Wang Y."/>
            <person name="Ye J."/>
            <person name="Ju F."/>
            <person name="Liu L."/>
            <person name="Boyd J.A."/>
            <person name="Deng Y."/>
            <person name="Parks D.H."/>
            <person name="Jiang X."/>
            <person name="Yin X."/>
            <person name="Woodcroft B.J."/>
            <person name="Tyson G.W."/>
            <person name="Hugenholtz P."/>
            <person name="Polz M.F."/>
            <person name="Zhang T."/>
        </authorList>
    </citation>
    <scope>NUCLEOTIDE SEQUENCE</scope>
    <source>
        <strain evidence="2">HKST-UBA01</strain>
    </source>
</reference>
<dbReference type="EMBL" id="JAGQHR010000043">
    <property type="protein sequence ID" value="MCA9726558.1"/>
    <property type="molecule type" value="Genomic_DNA"/>
</dbReference>
<dbReference type="Proteomes" id="UP000697710">
    <property type="component" value="Unassembled WGS sequence"/>
</dbReference>
<comment type="caution">
    <text evidence="2">The sequence shown here is derived from an EMBL/GenBank/DDBJ whole genome shotgun (WGS) entry which is preliminary data.</text>
</comment>
<dbReference type="AlphaFoldDB" id="A0A956LWB9"/>
<organism evidence="2 3">
    <name type="scientific">Eiseniibacteriota bacterium</name>
    <dbReference type="NCBI Taxonomy" id="2212470"/>
    <lineage>
        <taxon>Bacteria</taxon>
        <taxon>Candidatus Eiseniibacteriota</taxon>
    </lineage>
</organism>
<reference evidence="2" key="1">
    <citation type="submission" date="2020-04" db="EMBL/GenBank/DDBJ databases">
        <authorList>
            <person name="Zhang T."/>
        </authorList>
    </citation>
    <scope>NUCLEOTIDE SEQUENCE</scope>
    <source>
        <strain evidence="2">HKST-UBA01</strain>
    </source>
</reference>
<proteinExistence type="predicted"/>
<gene>
    <name evidence="2" type="ORF">KC729_02680</name>
</gene>
<evidence type="ECO:0008006" key="4">
    <source>
        <dbReference type="Google" id="ProtNLM"/>
    </source>
</evidence>
<sequence>MKLHPGRAFLGGVSCWLLLIGAMSLLADGSTACADEAEADPVWSVRAFPYGNGAGSRARVFHRVSRTSDLGCDVAISWNDSDSDYDDDDTDGSGYSSHQDDQSHTAYFYPEWRRWSGIWGERANPAVRSYWGVRLVVGVSDATEETNYDVARYGITRRESERHAWSVGGGVTLGMAARVWGPVSFSAAVDPLTVVRTHDSSTEKTVDENQEEPRIQKTVREGNDTKVSLDFTPSLYVVLSW</sequence>
<name>A0A956LWB9_UNCEI</name>
<accession>A0A956LWB9</accession>
<feature type="chain" id="PRO_5037533880" description="DUF481 domain-containing protein" evidence="1">
    <location>
        <begin position="35"/>
        <end position="241"/>
    </location>
</feature>
<feature type="signal peptide" evidence="1">
    <location>
        <begin position="1"/>
        <end position="34"/>
    </location>
</feature>
<evidence type="ECO:0000256" key="1">
    <source>
        <dbReference type="SAM" id="SignalP"/>
    </source>
</evidence>
<evidence type="ECO:0000313" key="3">
    <source>
        <dbReference type="Proteomes" id="UP000697710"/>
    </source>
</evidence>
<protein>
    <recommendedName>
        <fullName evidence="4">DUF481 domain-containing protein</fullName>
    </recommendedName>
</protein>
<keyword evidence="1" id="KW-0732">Signal</keyword>
<evidence type="ECO:0000313" key="2">
    <source>
        <dbReference type="EMBL" id="MCA9726558.1"/>
    </source>
</evidence>